<keyword evidence="3" id="KW-1185">Reference proteome</keyword>
<dbReference type="EMBL" id="CP104003">
    <property type="protein sequence ID" value="UWM53906.1"/>
    <property type="molecule type" value="Genomic_DNA"/>
</dbReference>
<dbReference type="InterPro" id="IPR038695">
    <property type="entry name" value="Saro_0823-like_sf"/>
</dbReference>
<dbReference type="KEGG" id="ssai:N0B31_17480"/>
<dbReference type="Proteomes" id="UP001057580">
    <property type="component" value="Chromosome"/>
</dbReference>
<evidence type="ECO:0000256" key="1">
    <source>
        <dbReference type="SAM" id="MobiDB-lite"/>
    </source>
</evidence>
<dbReference type="GeneID" id="74944252"/>
<feature type="region of interest" description="Disordered" evidence="1">
    <location>
        <begin position="37"/>
        <end position="78"/>
    </location>
</feature>
<gene>
    <name evidence="2" type="ORF">N0B31_17480</name>
</gene>
<dbReference type="Pfam" id="PF02643">
    <property type="entry name" value="DUF192"/>
    <property type="match status" value="1"/>
</dbReference>
<dbReference type="Gene3D" id="2.60.120.1140">
    <property type="entry name" value="Protein of unknown function DUF192"/>
    <property type="match status" value="1"/>
</dbReference>
<dbReference type="PANTHER" id="PTHR37953">
    <property type="entry name" value="UPF0127 PROTEIN MJ1496"/>
    <property type="match status" value="1"/>
</dbReference>
<dbReference type="AlphaFoldDB" id="A0A9E7R1J7"/>
<organism evidence="2 3">
    <name type="scientific">Salinirubellus salinus</name>
    <dbReference type="NCBI Taxonomy" id="1364945"/>
    <lineage>
        <taxon>Archaea</taxon>
        <taxon>Methanobacteriati</taxon>
        <taxon>Methanobacteriota</taxon>
        <taxon>Stenosarchaea group</taxon>
        <taxon>Halobacteria</taxon>
        <taxon>Halobacteriales</taxon>
        <taxon>Natronomonadaceae</taxon>
        <taxon>Salinirubellus</taxon>
    </lineage>
</organism>
<accession>A0A9E7R1J7</accession>
<dbReference type="RefSeq" id="WP_260592900.1">
    <property type="nucleotide sequence ID" value="NZ_CP104003.1"/>
</dbReference>
<evidence type="ECO:0000313" key="2">
    <source>
        <dbReference type="EMBL" id="UWM53906.1"/>
    </source>
</evidence>
<reference evidence="2" key="1">
    <citation type="submission" date="2022-09" db="EMBL/GenBank/DDBJ databases">
        <title>Diverse halophilic archaea isolated from saline environments.</title>
        <authorList>
            <person name="Cui H.-L."/>
        </authorList>
    </citation>
    <scope>NUCLEOTIDE SEQUENCE</scope>
    <source>
        <strain evidence="2">ZS-35-S2</strain>
    </source>
</reference>
<dbReference type="InterPro" id="IPR003795">
    <property type="entry name" value="DUF192"/>
</dbReference>
<sequence length="208" mass="21862">MNRTGIAFVAVVVVGTLGLLWVSGAFVPYTAGPGYQPDVSPSPSPSPAAAGGGTPTGDTGTDAGAASPTASPTPSRYEHVTVTVYDANGTVLGEVRAAVADTPEKRYTGLSDTEFLPEDGGMLFTYGSEGNHTYVMREMDFGLDIVYVGSDGTIRTIHHAPEPPEGEDGNDYRYPGRGQYVLEVNLNWTTRNGVEEGDRVEIAGLDDT</sequence>
<feature type="compositionally biased region" description="Low complexity" evidence="1">
    <location>
        <begin position="56"/>
        <end position="75"/>
    </location>
</feature>
<proteinExistence type="predicted"/>
<name>A0A9E7R1J7_9EURY</name>
<evidence type="ECO:0000313" key="3">
    <source>
        <dbReference type="Proteomes" id="UP001057580"/>
    </source>
</evidence>
<protein>
    <submittedName>
        <fullName evidence="2">DUF192 domain-containing protein</fullName>
    </submittedName>
</protein>
<dbReference type="PANTHER" id="PTHR37953:SF1">
    <property type="entry name" value="UPF0127 PROTEIN MJ1496"/>
    <property type="match status" value="1"/>
</dbReference>